<evidence type="ECO:0000313" key="3">
    <source>
        <dbReference type="EMBL" id="CAH0111287.1"/>
    </source>
</evidence>
<comment type="caution">
    <text evidence="3">The sequence shown here is derived from an EMBL/GenBank/DDBJ whole genome shotgun (WGS) entry which is preliminary data.</text>
</comment>
<dbReference type="Pfam" id="PF01593">
    <property type="entry name" value="Amino_oxidase"/>
    <property type="match status" value="1"/>
</dbReference>
<feature type="chain" id="PRO_5035295997" description="Amine oxidase domain-containing protein" evidence="1">
    <location>
        <begin position="24"/>
        <end position="484"/>
    </location>
</feature>
<dbReference type="InterPro" id="IPR002937">
    <property type="entry name" value="Amino_oxidase"/>
</dbReference>
<accession>A0A8J2WM56</accession>
<organism evidence="3 4">
    <name type="scientific">Daphnia galeata</name>
    <dbReference type="NCBI Taxonomy" id="27404"/>
    <lineage>
        <taxon>Eukaryota</taxon>
        <taxon>Metazoa</taxon>
        <taxon>Ecdysozoa</taxon>
        <taxon>Arthropoda</taxon>
        <taxon>Crustacea</taxon>
        <taxon>Branchiopoda</taxon>
        <taxon>Diplostraca</taxon>
        <taxon>Cladocera</taxon>
        <taxon>Anomopoda</taxon>
        <taxon>Daphniidae</taxon>
        <taxon>Daphnia</taxon>
    </lineage>
</organism>
<dbReference type="InterPro" id="IPR036188">
    <property type="entry name" value="FAD/NAD-bd_sf"/>
</dbReference>
<sequence>MLASLTMATLIIVGAGASGLAAASRLVEKGFDPDRITILEAENRIGGRIHTVPHGSSVIEMGAQWVHGHDGNVVHSLAAAAGEIRTDIHTLESTGYADNVEMAYRDGRKIKPEQLKEFKKILESIYEDSRRDLAQWEKSLGEYFEYKFGEHLDRGSFTTMNRSMALDLLDWAHRSQNIEDGSDNWMETSGSGSLEYHECAGDYTTVWKRGYSVLFDILMKNIPKTSNGLRLSLADRIQLNSPVHLIRWNSGQVQVVCSNQTYYADMVLVTCSLGVLKDRADKLFTPLLPEKKRRAIEGIGFGTVDKVFLEYRRPWWTSEWGGVNFLTDPAKATGDWDDTLMGFSTVRGQPNLLIGWISGPAARQCENDSDNEVLRKCSALLRDAVGSDFSYEEPTRIIRTMWHSNRHFCGSYSYRSNKSKDLNVWATDLAEPIHDSNGSVRLLFAGEATHDHRYSNVHAAVETGWREADRIIELTKGAQFTAKL</sequence>
<dbReference type="PANTHER" id="PTHR10742">
    <property type="entry name" value="FLAVIN MONOAMINE OXIDASE"/>
    <property type="match status" value="1"/>
</dbReference>
<keyword evidence="4" id="KW-1185">Reference proteome</keyword>
<dbReference type="PANTHER" id="PTHR10742:SF398">
    <property type="entry name" value="AMINE OXIDASE DOMAIN-CONTAINING PROTEIN-RELATED"/>
    <property type="match status" value="1"/>
</dbReference>
<evidence type="ECO:0000256" key="1">
    <source>
        <dbReference type="SAM" id="SignalP"/>
    </source>
</evidence>
<dbReference type="AlphaFoldDB" id="A0A8J2WM56"/>
<dbReference type="GO" id="GO:0046592">
    <property type="term" value="F:polyamine oxidase activity"/>
    <property type="evidence" value="ECO:0007669"/>
    <property type="project" value="TreeGrafter"/>
</dbReference>
<dbReference type="SUPFAM" id="SSF51905">
    <property type="entry name" value="FAD/NAD(P)-binding domain"/>
    <property type="match status" value="1"/>
</dbReference>
<gene>
    <name evidence="3" type="ORF">DGAL_LOCUS14927</name>
</gene>
<reference evidence="3" key="1">
    <citation type="submission" date="2021-11" db="EMBL/GenBank/DDBJ databases">
        <authorList>
            <person name="Schell T."/>
        </authorList>
    </citation>
    <scope>NUCLEOTIDE SEQUENCE</scope>
    <source>
        <strain evidence="3">M5</strain>
    </source>
</reference>
<dbReference type="Gene3D" id="3.50.50.60">
    <property type="entry name" value="FAD/NAD(P)-binding domain"/>
    <property type="match status" value="1"/>
</dbReference>
<dbReference type="EMBL" id="CAKKLH010000313">
    <property type="protein sequence ID" value="CAH0111287.1"/>
    <property type="molecule type" value="Genomic_DNA"/>
</dbReference>
<dbReference type="Proteomes" id="UP000789390">
    <property type="component" value="Unassembled WGS sequence"/>
</dbReference>
<evidence type="ECO:0000259" key="2">
    <source>
        <dbReference type="Pfam" id="PF01593"/>
    </source>
</evidence>
<evidence type="ECO:0000313" key="4">
    <source>
        <dbReference type="Proteomes" id="UP000789390"/>
    </source>
</evidence>
<dbReference type="OrthoDB" id="6353658at2759"/>
<proteinExistence type="predicted"/>
<dbReference type="InterPro" id="IPR050281">
    <property type="entry name" value="Flavin_monoamine_oxidase"/>
</dbReference>
<dbReference type="Gene3D" id="3.90.660.10">
    <property type="match status" value="1"/>
</dbReference>
<keyword evidence="1" id="KW-0732">Signal</keyword>
<dbReference type="SUPFAM" id="SSF54373">
    <property type="entry name" value="FAD-linked reductases, C-terminal domain"/>
    <property type="match status" value="1"/>
</dbReference>
<feature type="signal peptide" evidence="1">
    <location>
        <begin position="1"/>
        <end position="23"/>
    </location>
</feature>
<protein>
    <recommendedName>
        <fullName evidence="2">Amine oxidase domain-containing protein</fullName>
    </recommendedName>
</protein>
<feature type="domain" description="Amine oxidase" evidence="2">
    <location>
        <begin position="18"/>
        <end position="472"/>
    </location>
</feature>
<name>A0A8J2WM56_9CRUS</name>